<dbReference type="Proteomes" id="UP001159363">
    <property type="component" value="Chromosome 1"/>
</dbReference>
<sequence>MIAEHLKTMAKWGFALDKSEVLDVIADFVQQNVLVTRFKNSRPGQTLSLKKLEALDKTRRIATSDPLIIYHFHDLFEKEVHNLELLDQPQNILNLNEISFSVDPSCVKRVSEIGQKAY</sequence>
<evidence type="ECO:0000313" key="1">
    <source>
        <dbReference type="EMBL" id="KAJ8897758.1"/>
    </source>
</evidence>
<gene>
    <name evidence="1" type="ORF">PR048_003108</name>
</gene>
<protein>
    <submittedName>
        <fullName evidence="1">Uncharacterized protein</fullName>
    </submittedName>
</protein>
<dbReference type="EMBL" id="JARBHB010000001">
    <property type="protein sequence ID" value="KAJ8897758.1"/>
    <property type="molecule type" value="Genomic_DNA"/>
</dbReference>
<proteinExistence type="predicted"/>
<organism evidence="1 2">
    <name type="scientific">Dryococelus australis</name>
    <dbReference type="NCBI Taxonomy" id="614101"/>
    <lineage>
        <taxon>Eukaryota</taxon>
        <taxon>Metazoa</taxon>
        <taxon>Ecdysozoa</taxon>
        <taxon>Arthropoda</taxon>
        <taxon>Hexapoda</taxon>
        <taxon>Insecta</taxon>
        <taxon>Pterygota</taxon>
        <taxon>Neoptera</taxon>
        <taxon>Polyneoptera</taxon>
        <taxon>Phasmatodea</taxon>
        <taxon>Verophasmatodea</taxon>
        <taxon>Anareolatae</taxon>
        <taxon>Phasmatidae</taxon>
        <taxon>Eurycanthinae</taxon>
        <taxon>Dryococelus</taxon>
    </lineage>
</organism>
<evidence type="ECO:0000313" key="2">
    <source>
        <dbReference type="Proteomes" id="UP001159363"/>
    </source>
</evidence>
<accession>A0ABQ9IPC9</accession>
<reference evidence="1 2" key="1">
    <citation type="submission" date="2023-02" db="EMBL/GenBank/DDBJ databases">
        <title>LHISI_Scaffold_Assembly.</title>
        <authorList>
            <person name="Stuart O.P."/>
            <person name="Cleave R."/>
            <person name="Magrath M.J.L."/>
            <person name="Mikheyev A.S."/>
        </authorList>
    </citation>
    <scope>NUCLEOTIDE SEQUENCE [LARGE SCALE GENOMIC DNA]</scope>
    <source>
        <strain evidence="1">Daus_M_001</strain>
        <tissue evidence="1">Leg muscle</tissue>
    </source>
</reference>
<keyword evidence="2" id="KW-1185">Reference proteome</keyword>
<name>A0ABQ9IPC9_9NEOP</name>
<comment type="caution">
    <text evidence="1">The sequence shown here is derived from an EMBL/GenBank/DDBJ whole genome shotgun (WGS) entry which is preliminary data.</text>
</comment>